<dbReference type="STRING" id="307507.A0A2V0NUQ4"/>
<sequence length="239" mass="25351">MLSSGSACQLGRSASGARRGAGLQASPALGAAARHARHAKLATQIAIRGAANPLAERSVRARAATDDDGAESASGGGHWYDRPCGPESLEVSSVQELVDVLATDRLVIVDFFAPWCGACRALFPKLSKLLHEYPDVLLVKVNFEANRAMCKSLGIKVLPFFHFYHGSLGRVAAFSATVSKLQRLKEALDTHSGAICSLEEPPGLEEFPDVHAEHPDDATLLTRDGWAVNNQATVPANAS</sequence>
<dbReference type="GO" id="GO:0045454">
    <property type="term" value="P:cell redox homeostasis"/>
    <property type="evidence" value="ECO:0007669"/>
    <property type="project" value="TreeGrafter"/>
</dbReference>
<evidence type="ECO:0000256" key="1">
    <source>
        <dbReference type="ARBA" id="ARBA00008987"/>
    </source>
</evidence>
<dbReference type="InParanoid" id="A0A2V0NUQ4"/>
<dbReference type="PANTHER" id="PTHR43601">
    <property type="entry name" value="THIOREDOXIN, MITOCHONDRIAL"/>
    <property type="match status" value="1"/>
</dbReference>
<proteinExistence type="inferred from homology"/>
<dbReference type="OrthoDB" id="2121326at2759"/>
<dbReference type="FunCoup" id="A0A2V0NUQ4">
    <property type="interactions" value="162"/>
</dbReference>
<evidence type="ECO:0000313" key="4">
    <source>
        <dbReference type="EMBL" id="GBF91069.1"/>
    </source>
</evidence>
<keyword evidence="5" id="KW-1185">Reference proteome</keyword>
<feature type="domain" description="Thioredoxin" evidence="3">
    <location>
        <begin position="53"/>
        <end position="193"/>
    </location>
</feature>
<dbReference type="PANTHER" id="PTHR43601:SF32">
    <property type="entry name" value="THIOREDOXIN-LIKE 2-2, CHLOROPLASTIC"/>
    <property type="match status" value="1"/>
</dbReference>
<evidence type="ECO:0000313" key="5">
    <source>
        <dbReference type="Proteomes" id="UP000247498"/>
    </source>
</evidence>
<comment type="caution">
    <text evidence="4">The sequence shown here is derived from an EMBL/GenBank/DDBJ whole genome shotgun (WGS) entry which is preliminary data.</text>
</comment>
<gene>
    <name evidence="4" type="ORF">Rsub_03925</name>
</gene>
<evidence type="ECO:0000259" key="3">
    <source>
        <dbReference type="PROSITE" id="PS51352"/>
    </source>
</evidence>
<accession>A0A2V0NUQ4</accession>
<dbReference type="Gene3D" id="3.40.30.10">
    <property type="entry name" value="Glutaredoxin"/>
    <property type="match status" value="1"/>
</dbReference>
<comment type="similarity">
    <text evidence="1">Belongs to the thioredoxin family.</text>
</comment>
<organism evidence="4 5">
    <name type="scientific">Raphidocelis subcapitata</name>
    <dbReference type="NCBI Taxonomy" id="307507"/>
    <lineage>
        <taxon>Eukaryota</taxon>
        <taxon>Viridiplantae</taxon>
        <taxon>Chlorophyta</taxon>
        <taxon>core chlorophytes</taxon>
        <taxon>Chlorophyceae</taxon>
        <taxon>CS clade</taxon>
        <taxon>Sphaeropleales</taxon>
        <taxon>Selenastraceae</taxon>
        <taxon>Raphidocelis</taxon>
    </lineage>
</organism>
<dbReference type="PROSITE" id="PS51352">
    <property type="entry name" value="THIOREDOXIN_2"/>
    <property type="match status" value="1"/>
</dbReference>
<protein>
    <recommendedName>
        <fullName evidence="3">Thioredoxin domain-containing protein</fullName>
    </recommendedName>
</protein>
<dbReference type="PROSITE" id="PS00194">
    <property type="entry name" value="THIOREDOXIN_1"/>
    <property type="match status" value="1"/>
</dbReference>
<feature type="region of interest" description="Disordered" evidence="2">
    <location>
        <begin position="58"/>
        <end position="79"/>
    </location>
</feature>
<dbReference type="AlphaFoldDB" id="A0A2V0NUQ4"/>
<dbReference type="CDD" id="cd02947">
    <property type="entry name" value="TRX_family"/>
    <property type="match status" value="1"/>
</dbReference>
<dbReference type="SUPFAM" id="SSF52833">
    <property type="entry name" value="Thioredoxin-like"/>
    <property type="match status" value="1"/>
</dbReference>
<dbReference type="InterPro" id="IPR013766">
    <property type="entry name" value="Thioredoxin_domain"/>
</dbReference>
<reference evidence="4 5" key="1">
    <citation type="journal article" date="2018" name="Sci. Rep.">
        <title>Raphidocelis subcapitata (=Pseudokirchneriella subcapitata) provides an insight into genome evolution and environmental adaptations in the Sphaeropleales.</title>
        <authorList>
            <person name="Suzuki S."/>
            <person name="Yamaguchi H."/>
            <person name="Nakajima N."/>
            <person name="Kawachi M."/>
        </authorList>
    </citation>
    <scope>NUCLEOTIDE SEQUENCE [LARGE SCALE GENOMIC DNA]</scope>
    <source>
        <strain evidence="4 5">NIES-35</strain>
    </source>
</reference>
<dbReference type="InterPro" id="IPR036249">
    <property type="entry name" value="Thioredoxin-like_sf"/>
</dbReference>
<evidence type="ECO:0000256" key="2">
    <source>
        <dbReference type="SAM" id="MobiDB-lite"/>
    </source>
</evidence>
<name>A0A2V0NUQ4_9CHLO</name>
<dbReference type="Pfam" id="PF00085">
    <property type="entry name" value="Thioredoxin"/>
    <property type="match status" value="1"/>
</dbReference>
<dbReference type="EMBL" id="BDRX01000021">
    <property type="protein sequence ID" value="GBF91069.1"/>
    <property type="molecule type" value="Genomic_DNA"/>
</dbReference>
<dbReference type="Proteomes" id="UP000247498">
    <property type="component" value="Unassembled WGS sequence"/>
</dbReference>
<dbReference type="InterPro" id="IPR017937">
    <property type="entry name" value="Thioredoxin_CS"/>
</dbReference>